<keyword evidence="3" id="KW-1185">Reference proteome</keyword>
<sequence length="103" mass="11718">MASGAYRAEAIPPLPASPKARELTGEDLLSFGDYAGIDPYQQLCEDAELVQYQETQDPNFYQSQDWWWNHQRIRFLKSQGGVSSLLMAIPVFVFISLFAIIIF</sequence>
<dbReference type="RefSeq" id="WP_309652434.1">
    <property type="nucleotide sequence ID" value="NZ_JARWAK010000006.1"/>
</dbReference>
<dbReference type="EMBL" id="JARWAK010000006">
    <property type="protein sequence ID" value="MDR5866835.1"/>
    <property type="molecule type" value="Genomic_DNA"/>
</dbReference>
<evidence type="ECO:0000313" key="3">
    <source>
        <dbReference type="Proteomes" id="UP001264519"/>
    </source>
</evidence>
<feature type="transmembrane region" description="Helical" evidence="1">
    <location>
        <begin position="82"/>
        <end position="102"/>
    </location>
</feature>
<proteinExistence type="predicted"/>
<evidence type="ECO:0000313" key="2">
    <source>
        <dbReference type="EMBL" id="MDR5866835.1"/>
    </source>
</evidence>
<evidence type="ECO:0000256" key="1">
    <source>
        <dbReference type="SAM" id="Phobius"/>
    </source>
</evidence>
<dbReference type="Proteomes" id="UP001264519">
    <property type="component" value="Unassembled WGS sequence"/>
</dbReference>
<comment type="caution">
    <text evidence="2">The sequence shown here is derived from an EMBL/GenBank/DDBJ whole genome shotgun (WGS) entry which is preliminary data.</text>
</comment>
<keyword evidence="1" id="KW-0812">Transmembrane</keyword>
<reference evidence="2 3" key="1">
    <citation type="submission" date="2023-04" db="EMBL/GenBank/DDBJ databases">
        <title>A long-awaited taxogenomic arrangement of the family Halomonadaceae.</title>
        <authorList>
            <person name="De La Haba R."/>
            <person name="Chuvochina M."/>
            <person name="Wittouck S."/>
            <person name="Arahal D.R."/>
            <person name="Sanchez-Porro C."/>
            <person name="Hugenholtz P."/>
            <person name="Ventosa A."/>
        </authorList>
    </citation>
    <scope>NUCLEOTIDE SEQUENCE [LARGE SCALE GENOMIC DNA]</scope>
    <source>
        <strain evidence="2 3">DSM 23530</strain>
    </source>
</reference>
<accession>A0ABU1G1P0</accession>
<protein>
    <submittedName>
        <fullName evidence="2">Uncharacterized protein</fullName>
    </submittedName>
</protein>
<gene>
    <name evidence="2" type="ORF">QC818_08575</name>
</gene>
<name>A0ABU1G1P0_9GAMM</name>
<keyword evidence="1" id="KW-0472">Membrane</keyword>
<organism evidence="2 3">
    <name type="scientific">Halomonas koreensis</name>
    <dbReference type="NCBI Taxonomy" id="245385"/>
    <lineage>
        <taxon>Bacteria</taxon>
        <taxon>Pseudomonadati</taxon>
        <taxon>Pseudomonadota</taxon>
        <taxon>Gammaproteobacteria</taxon>
        <taxon>Oceanospirillales</taxon>
        <taxon>Halomonadaceae</taxon>
        <taxon>Halomonas</taxon>
    </lineage>
</organism>
<keyword evidence="1" id="KW-1133">Transmembrane helix</keyword>